<dbReference type="EMBL" id="NCKW01011094">
    <property type="protein sequence ID" value="POM64485.1"/>
    <property type="molecule type" value="Genomic_DNA"/>
</dbReference>
<protein>
    <submittedName>
        <fullName evidence="1">Uncharacterized protein</fullName>
    </submittedName>
</protein>
<dbReference type="AlphaFoldDB" id="A0A2P4XG07"/>
<dbReference type="Proteomes" id="UP000237271">
    <property type="component" value="Unassembled WGS sequence"/>
</dbReference>
<accession>A0A2P4XG07</accession>
<proteinExistence type="predicted"/>
<evidence type="ECO:0000313" key="1">
    <source>
        <dbReference type="EMBL" id="POM64485.1"/>
    </source>
</evidence>
<sequence length="253" mass="28423">MKRESGNFVKKALACTKKALKKMMKYLYSTGVTASDYQNAVLLCLLWYRFGRASDLSLLCKVNLSIGSGGIIFLRLIRVKTSEEQGLCLFPDDDFTTCPLLAIVVALKPVKNGIISAKEFKTLCITVAKACKIRVNDEATRHLRLTMNATVASTSPLSEAIEVVFMSLAERQKRRATLDDIREWLAPLAVDNDEGGGDEDTYYLVEWDAMGEPHEHLSRTIVASFEKERRLLVRKKFFEDEAVEDNSLNIMEG</sequence>
<dbReference type="OrthoDB" id="102625at2759"/>
<keyword evidence="2" id="KW-1185">Reference proteome</keyword>
<organism evidence="1 2">
    <name type="scientific">Phytophthora palmivora</name>
    <dbReference type="NCBI Taxonomy" id="4796"/>
    <lineage>
        <taxon>Eukaryota</taxon>
        <taxon>Sar</taxon>
        <taxon>Stramenopiles</taxon>
        <taxon>Oomycota</taxon>
        <taxon>Peronosporomycetes</taxon>
        <taxon>Peronosporales</taxon>
        <taxon>Peronosporaceae</taxon>
        <taxon>Phytophthora</taxon>
    </lineage>
</organism>
<gene>
    <name evidence="1" type="ORF">PHPALM_19978</name>
</gene>
<evidence type="ECO:0000313" key="2">
    <source>
        <dbReference type="Proteomes" id="UP000237271"/>
    </source>
</evidence>
<comment type="caution">
    <text evidence="1">The sequence shown here is derived from an EMBL/GenBank/DDBJ whole genome shotgun (WGS) entry which is preliminary data.</text>
</comment>
<reference evidence="1 2" key="1">
    <citation type="journal article" date="2017" name="Genome Biol. Evol.">
        <title>Phytophthora megakarya and P. palmivora, closely related causal agents of cacao black pod rot, underwent increases in genome sizes and gene numbers by different mechanisms.</title>
        <authorList>
            <person name="Ali S.S."/>
            <person name="Shao J."/>
            <person name="Lary D.J."/>
            <person name="Kronmiller B."/>
            <person name="Shen D."/>
            <person name="Strem M.D."/>
            <person name="Amoako-Attah I."/>
            <person name="Akrofi A.Y."/>
            <person name="Begoude B.A."/>
            <person name="Ten Hoopen G.M."/>
            <person name="Coulibaly K."/>
            <person name="Kebe B.I."/>
            <person name="Melnick R.L."/>
            <person name="Guiltinan M.J."/>
            <person name="Tyler B.M."/>
            <person name="Meinhardt L.W."/>
            <person name="Bailey B.A."/>
        </authorList>
    </citation>
    <scope>NUCLEOTIDE SEQUENCE [LARGE SCALE GENOMIC DNA]</scope>
    <source>
        <strain evidence="2">sbr112.9</strain>
    </source>
</reference>
<name>A0A2P4XG07_9STRA</name>